<keyword evidence="2" id="KW-0548">Nucleotidyltransferase</keyword>
<evidence type="ECO:0000259" key="1">
    <source>
        <dbReference type="Pfam" id="PF01909"/>
    </source>
</evidence>
<dbReference type="AlphaFoldDB" id="A0AAU7W426"/>
<dbReference type="EC" id="2.7.7.-" evidence="2"/>
<keyword evidence="2" id="KW-0808">Transferase</keyword>
<dbReference type="InterPro" id="IPR002934">
    <property type="entry name" value="Polymerase_NTP_transf_dom"/>
</dbReference>
<feature type="domain" description="Polymerase nucleotidyl transferase" evidence="1">
    <location>
        <begin position="23"/>
        <end position="53"/>
    </location>
</feature>
<dbReference type="InterPro" id="IPR043519">
    <property type="entry name" value="NT_sf"/>
</dbReference>
<reference evidence="2" key="1">
    <citation type="submission" date="2024-06" db="EMBL/GenBank/DDBJ databases">
        <title>Draft genome sequence of Microbacterium sp. strain A8/3-1, isolated from Oxytropis tragacanthoides Fisch. ex DC. Root nodules in the Altai region of Russia.</title>
        <authorList>
            <person name="Sazanova A."/>
            <person name="Guro P."/>
            <person name="Kuznetsova I."/>
            <person name="Belimov A."/>
            <person name="Safronova V."/>
        </authorList>
    </citation>
    <scope>NUCLEOTIDE SEQUENCE</scope>
    <source>
        <strain evidence="2">A8/3-1</strain>
    </source>
</reference>
<name>A0AAU7W426_9MICO</name>
<dbReference type="RefSeq" id="WP_350353294.1">
    <property type="nucleotide sequence ID" value="NZ_CP158357.1"/>
</dbReference>
<dbReference type="GO" id="GO:0016779">
    <property type="term" value="F:nucleotidyltransferase activity"/>
    <property type="evidence" value="ECO:0007669"/>
    <property type="project" value="UniProtKB-KW"/>
</dbReference>
<proteinExistence type="predicted"/>
<dbReference type="SUPFAM" id="SSF81301">
    <property type="entry name" value="Nucleotidyltransferase"/>
    <property type="match status" value="1"/>
</dbReference>
<dbReference type="CDD" id="cd05403">
    <property type="entry name" value="NT_KNTase_like"/>
    <property type="match status" value="1"/>
</dbReference>
<gene>
    <name evidence="2" type="ORF">ABS642_10490</name>
</gene>
<organism evidence="2">
    <name type="scientific">Microbacterium sp. A8/3-1</name>
    <dbReference type="NCBI Taxonomy" id="3160749"/>
    <lineage>
        <taxon>Bacteria</taxon>
        <taxon>Bacillati</taxon>
        <taxon>Actinomycetota</taxon>
        <taxon>Actinomycetes</taxon>
        <taxon>Micrococcales</taxon>
        <taxon>Microbacteriaceae</taxon>
        <taxon>Microbacterium</taxon>
    </lineage>
</organism>
<dbReference type="Gene3D" id="3.30.460.10">
    <property type="entry name" value="Beta Polymerase, domain 2"/>
    <property type="match status" value="1"/>
</dbReference>
<evidence type="ECO:0000313" key="2">
    <source>
        <dbReference type="EMBL" id="XBX80493.1"/>
    </source>
</evidence>
<accession>A0AAU7W426</accession>
<dbReference type="Pfam" id="PF01909">
    <property type="entry name" value="NTP_transf_2"/>
    <property type="match status" value="1"/>
</dbReference>
<sequence length="233" mass="25956">MADGHYRTAERVAARLLGDGRATGVVLHGSVAQNAHRPASDVDLVAIGPTSVGFEILEVNGLRIELITRTFDGWLEAFAREVPAWAYAWTDGVVLVQSGRNAESLVAAGTRALQSYRPRRSSLVEHVEFWEHVRPKLAEAASRGDDTEIGYSMGLSMQRLVESLFLMNDVVPSPVSNMRTFDRLLHLPAPERLDARLRTMLTHPDVRTRAQEKLILIDDLVEAIRAKLDRRPD</sequence>
<dbReference type="EMBL" id="CP158357">
    <property type="protein sequence ID" value="XBX80493.1"/>
    <property type="molecule type" value="Genomic_DNA"/>
</dbReference>
<protein>
    <submittedName>
        <fullName evidence="2">Nucleotidyltransferase domain-containing protein</fullName>
        <ecNumber evidence="2">2.7.7.-</ecNumber>
    </submittedName>
</protein>